<dbReference type="Gene3D" id="1.20.140.150">
    <property type="match status" value="1"/>
</dbReference>
<evidence type="ECO:0000256" key="2">
    <source>
        <dbReference type="ARBA" id="ARBA00022692"/>
    </source>
</evidence>
<dbReference type="PANTHER" id="PTHR10671:SF108">
    <property type="entry name" value="CLAUDIN FAMILY PROTEIN-RELATED"/>
    <property type="match status" value="1"/>
</dbReference>
<dbReference type="OrthoDB" id="10432959at2759"/>
<evidence type="ECO:0000256" key="4">
    <source>
        <dbReference type="ARBA" id="ARBA00023136"/>
    </source>
</evidence>
<evidence type="ECO:0000256" key="1">
    <source>
        <dbReference type="ARBA" id="ARBA00004141"/>
    </source>
</evidence>
<dbReference type="Pfam" id="PF00822">
    <property type="entry name" value="PMP22_Claudin"/>
    <property type="match status" value="1"/>
</dbReference>
<reference evidence="6" key="1">
    <citation type="submission" date="2015-06" db="EMBL/GenBank/DDBJ databases">
        <title>Multifunctionality and plasticity characterize epithelial cells in Hydra.</title>
        <authorList>
            <person name="Buzgariu W."/>
            <person name="Al Haddad S."/>
            <person name="Tomczyk S."/>
            <person name="Wenger Y."/>
            <person name="Galliot B."/>
        </authorList>
    </citation>
    <scope>NUCLEOTIDE SEQUENCE</scope>
    <source>
        <strain evidence="6">Jussy strain</strain>
        <tissue evidence="6">Whole organism</tissue>
    </source>
</reference>
<dbReference type="GO" id="GO:0005886">
    <property type="term" value="C:plasma membrane"/>
    <property type="evidence" value="ECO:0007669"/>
    <property type="project" value="TreeGrafter"/>
</dbReference>
<feature type="transmembrane region" description="Helical" evidence="5">
    <location>
        <begin position="7"/>
        <end position="26"/>
    </location>
</feature>
<dbReference type="EMBL" id="LN868221">
    <property type="protein sequence ID" value="CRX73239.1"/>
    <property type="molecule type" value="mRNA"/>
</dbReference>
<feature type="transmembrane region" description="Helical" evidence="5">
    <location>
        <begin position="80"/>
        <end position="99"/>
    </location>
</feature>
<name>A0A0H5G5C6_HYDVU</name>
<evidence type="ECO:0000256" key="3">
    <source>
        <dbReference type="ARBA" id="ARBA00022989"/>
    </source>
</evidence>
<keyword evidence="4 5" id="KW-0472">Membrane</keyword>
<evidence type="ECO:0000313" key="6">
    <source>
        <dbReference type="EMBL" id="CRX73239.1"/>
    </source>
</evidence>
<accession>A0A0H5G5C6</accession>
<comment type="subcellular location">
    <subcellularLocation>
        <location evidence="1">Membrane</location>
        <topology evidence="1">Multi-pass membrane protein</topology>
    </subcellularLocation>
</comment>
<feature type="transmembrane region" description="Helical" evidence="5">
    <location>
        <begin position="142"/>
        <end position="165"/>
    </location>
</feature>
<protein>
    <submittedName>
        <fullName evidence="6">Claudin-like 11</fullName>
    </submittedName>
</protein>
<organism evidence="6">
    <name type="scientific">Hydra vulgaris</name>
    <name type="common">Hydra</name>
    <name type="synonym">Hydra attenuata</name>
    <dbReference type="NCBI Taxonomy" id="6087"/>
    <lineage>
        <taxon>Eukaryota</taxon>
        <taxon>Metazoa</taxon>
        <taxon>Cnidaria</taxon>
        <taxon>Hydrozoa</taxon>
        <taxon>Hydroidolina</taxon>
        <taxon>Anthoathecata</taxon>
        <taxon>Aplanulata</taxon>
        <taxon>Hydridae</taxon>
        <taxon>Hydra</taxon>
    </lineage>
</organism>
<dbReference type="InterPro" id="IPR004031">
    <property type="entry name" value="PMP22/EMP/MP20/Claudin"/>
</dbReference>
<sequence length="170" mass="19330">MGLRLQLVSFFNANLGAIFLLVAVFTNHWAGRENANIHTYENLSTKCSIHKHDNKARVACKLIETTFGHWKGEFLPVKTFLYASLVVHLISIFVSIYVICKNDINKTEKWLAVMQTAILILALVGLSIYATQYDSNYYSLKWSYAFAWGGIMCMFAALVVTIINIDIKRK</sequence>
<feature type="transmembrane region" description="Helical" evidence="5">
    <location>
        <begin position="111"/>
        <end position="130"/>
    </location>
</feature>
<gene>
    <name evidence="6" type="primary">CLDNL11</name>
</gene>
<dbReference type="AlphaFoldDB" id="A0A0H5G5C6"/>
<keyword evidence="3 5" id="KW-1133">Transmembrane helix</keyword>
<evidence type="ECO:0000256" key="5">
    <source>
        <dbReference type="SAM" id="Phobius"/>
    </source>
</evidence>
<dbReference type="PANTHER" id="PTHR10671">
    <property type="entry name" value="EPITHELIAL MEMBRANE PROTEIN-RELATED"/>
    <property type="match status" value="1"/>
</dbReference>
<proteinExistence type="evidence at transcript level"/>
<dbReference type="InterPro" id="IPR050579">
    <property type="entry name" value="PMP-22/EMP/MP20-like"/>
</dbReference>
<keyword evidence="2 5" id="KW-0812">Transmembrane</keyword>